<protein>
    <submittedName>
        <fullName evidence="2">Uncharacterized protein</fullName>
    </submittedName>
</protein>
<reference evidence="2" key="1">
    <citation type="journal article" date="2021" name="Nat. Commun.">
        <title>Genetic determinants of endophytism in the Arabidopsis root mycobiome.</title>
        <authorList>
            <person name="Mesny F."/>
            <person name="Miyauchi S."/>
            <person name="Thiergart T."/>
            <person name="Pickel B."/>
            <person name="Atanasova L."/>
            <person name="Karlsson M."/>
            <person name="Huettel B."/>
            <person name="Barry K.W."/>
            <person name="Haridas S."/>
            <person name="Chen C."/>
            <person name="Bauer D."/>
            <person name="Andreopoulos W."/>
            <person name="Pangilinan J."/>
            <person name="LaButti K."/>
            <person name="Riley R."/>
            <person name="Lipzen A."/>
            <person name="Clum A."/>
            <person name="Drula E."/>
            <person name="Henrissat B."/>
            <person name="Kohler A."/>
            <person name="Grigoriev I.V."/>
            <person name="Martin F.M."/>
            <person name="Hacquard S."/>
        </authorList>
    </citation>
    <scope>NUCLEOTIDE SEQUENCE</scope>
    <source>
        <strain evidence="2">MPI-CAGE-AT-0147</strain>
    </source>
</reference>
<dbReference type="EMBL" id="JAGMUV010000059">
    <property type="protein sequence ID" value="KAH7108783.1"/>
    <property type="molecule type" value="Genomic_DNA"/>
</dbReference>
<feature type="non-terminal residue" evidence="2">
    <location>
        <position position="1"/>
    </location>
</feature>
<keyword evidence="3" id="KW-1185">Reference proteome</keyword>
<sequence>MVQIAKNIRFVGAKKQDSATVRQRLLQANRTRNYRNRQKARKGTATTNHQAELLSDVIESEFEEADLLPDTGEFEENDISPCDILTISSQEVDDPIINTIEPDPYYEEEPVGLYSAEEREDQRQPQSPQIHAEERADLANDNANTDVEYTT</sequence>
<dbReference type="AlphaFoldDB" id="A0A9P9I5Q8"/>
<dbReference type="OrthoDB" id="5084141at2759"/>
<dbReference type="Proteomes" id="UP000738349">
    <property type="component" value="Unassembled WGS sequence"/>
</dbReference>
<feature type="region of interest" description="Disordered" evidence="1">
    <location>
        <begin position="114"/>
        <end position="151"/>
    </location>
</feature>
<comment type="caution">
    <text evidence="2">The sequence shown here is derived from an EMBL/GenBank/DDBJ whole genome shotgun (WGS) entry which is preliminary data.</text>
</comment>
<organism evidence="2 3">
    <name type="scientific">Dactylonectria macrodidyma</name>
    <dbReference type="NCBI Taxonomy" id="307937"/>
    <lineage>
        <taxon>Eukaryota</taxon>
        <taxon>Fungi</taxon>
        <taxon>Dikarya</taxon>
        <taxon>Ascomycota</taxon>
        <taxon>Pezizomycotina</taxon>
        <taxon>Sordariomycetes</taxon>
        <taxon>Hypocreomycetidae</taxon>
        <taxon>Hypocreales</taxon>
        <taxon>Nectriaceae</taxon>
        <taxon>Dactylonectria</taxon>
    </lineage>
</organism>
<gene>
    <name evidence="2" type="ORF">EDB81DRAFT_736943</name>
</gene>
<accession>A0A9P9I5Q8</accession>
<evidence type="ECO:0000313" key="3">
    <source>
        <dbReference type="Proteomes" id="UP000738349"/>
    </source>
</evidence>
<proteinExistence type="predicted"/>
<name>A0A9P9I5Q8_9HYPO</name>
<evidence type="ECO:0000313" key="2">
    <source>
        <dbReference type="EMBL" id="KAH7108783.1"/>
    </source>
</evidence>
<evidence type="ECO:0000256" key="1">
    <source>
        <dbReference type="SAM" id="MobiDB-lite"/>
    </source>
</evidence>
<feature type="compositionally biased region" description="Polar residues" evidence="1">
    <location>
        <begin position="141"/>
        <end position="151"/>
    </location>
</feature>